<name>A0A401GJD6_9APHY</name>
<evidence type="ECO:0000313" key="2">
    <source>
        <dbReference type="EMBL" id="GBE82271.1"/>
    </source>
</evidence>
<feature type="domain" description="Ndc10" evidence="1">
    <location>
        <begin position="127"/>
        <end position="325"/>
    </location>
</feature>
<dbReference type="EMBL" id="BFAD01000004">
    <property type="protein sequence ID" value="GBE82271.1"/>
    <property type="molecule type" value="Genomic_DNA"/>
</dbReference>
<organism evidence="2 3">
    <name type="scientific">Sparassis crispa</name>
    <dbReference type="NCBI Taxonomy" id="139825"/>
    <lineage>
        <taxon>Eukaryota</taxon>
        <taxon>Fungi</taxon>
        <taxon>Dikarya</taxon>
        <taxon>Basidiomycota</taxon>
        <taxon>Agaricomycotina</taxon>
        <taxon>Agaricomycetes</taxon>
        <taxon>Polyporales</taxon>
        <taxon>Sparassidaceae</taxon>
        <taxon>Sparassis</taxon>
    </lineage>
</organism>
<dbReference type="GO" id="GO:0003677">
    <property type="term" value="F:DNA binding"/>
    <property type="evidence" value="ECO:0007669"/>
    <property type="project" value="InterPro"/>
</dbReference>
<proteinExistence type="predicted"/>
<evidence type="ECO:0000313" key="3">
    <source>
        <dbReference type="Proteomes" id="UP000287166"/>
    </source>
</evidence>
<dbReference type="RefSeq" id="XP_027613184.1">
    <property type="nucleotide sequence ID" value="XM_027757383.1"/>
</dbReference>
<keyword evidence="3" id="KW-1185">Reference proteome</keyword>
<dbReference type="InParanoid" id="A0A401GJD6"/>
<dbReference type="Proteomes" id="UP000287166">
    <property type="component" value="Unassembled WGS sequence"/>
</dbReference>
<comment type="caution">
    <text evidence="2">The sequence shown here is derived from an EMBL/GenBank/DDBJ whole genome shotgun (WGS) entry which is preliminary data.</text>
</comment>
<accession>A0A401GJD6</accession>
<protein>
    <recommendedName>
        <fullName evidence="1">Ndc10 domain-containing protein</fullName>
    </recommendedName>
</protein>
<dbReference type="Gene3D" id="1.10.443.20">
    <property type="entry name" value="Centromere DNA-binding protein complex CBF3 subunit, domain 2"/>
    <property type="match status" value="1"/>
</dbReference>
<dbReference type="AlphaFoldDB" id="A0A401GJD6"/>
<reference evidence="2 3" key="1">
    <citation type="journal article" date="2018" name="Sci. Rep.">
        <title>Genome sequence of the cauliflower mushroom Sparassis crispa (Hanabiratake) and its association with beneficial usage.</title>
        <authorList>
            <person name="Kiyama R."/>
            <person name="Furutani Y."/>
            <person name="Kawaguchi K."/>
            <person name="Nakanishi T."/>
        </authorList>
    </citation>
    <scope>NUCLEOTIDE SEQUENCE [LARGE SCALE GENOMIC DNA]</scope>
</reference>
<evidence type="ECO:0000259" key="1">
    <source>
        <dbReference type="Pfam" id="PF16787"/>
    </source>
</evidence>
<dbReference type="InterPro" id="IPR031872">
    <property type="entry name" value="NDC10_II"/>
</dbReference>
<sequence length="478" mass="54068">MVAKAIMFLQHESMRPKRKCGSAVMQDGTTIGKSGIAQVISALENYRRNHEHLYKDNPDARVSLRTDQHIRAIEDTVKHSELLRIEKAQALKAAGTSSDTYNDGQLTSTATSFLNISSGIRKLTTQIRDRAMQLTSSSAAFRGDNIRSLLWSDLSVRQVPMYDIQLGHRALVFMANNGKTNQNGRTDEFGAFRHRLVELCSIGSIALQFFSHFHIQNNPLPSFGADVTDRNFGEYGRRNWYQYHVFYALRLDMPMSYETHCSCINALHIQHEILIMKVTHASRSFAAQNTRSHGVSASDTKALGGWSESGSSWSCYDRELPIDALVGSAMLNARQLGTYFIPRGILDPPLSLKDIALEQFLKVLSWFRHILLQDMAVLYSRNPNALMFQYTPFNTAVFRTFAAEAEPRILDAEEQSWLAFQHLPERFVTSIKGVVMGLELAQQQDRDLNNMRWSTLSQDVMHLKSLLEEAVLAPMSRS</sequence>
<dbReference type="OrthoDB" id="3065555at2759"/>
<dbReference type="STRING" id="139825.A0A401GJD6"/>
<dbReference type="GeneID" id="38779188"/>
<gene>
    <name evidence="2" type="ORF">SCP_0406550</name>
</gene>
<dbReference type="InterPro" id="IPR038279">
    <property type="entry name" value="Ndc10_dom2_sf"/>
</dbReference>
<dbReference type="Pfam" id="PF16787">
    <property type="entry name" value="NDC10_II"/>
    <property type="match status" value="1"/>
</dbReference>